<evidence type="ECO:0000313" key="8">
    <source>
        <dbReference type="EMBL" id="ORE01368.1"/>
    </source>
</evidence>
<dbReference type="AlphaFoldDB" id="A0A1X0QNN8"/>
<dbReference type="InterPro" id="IPR017853">
    <property type="entry name" value="GH"/>
</dbReference>
<keyword evidence="5" id="KW-0808">Transferase</keyword>
<dbReference type="InterPro" id="IPR004886">
    <property type="entry name" value="Glucanosyltransferase"/>
</dbReference>
<dbReference type="Pfam" id="PF07983">
    <property type="entry name" value="X8"/>
    <property type="match status" value="1"/>
</dbReference>
<dbReference type="VEuPathDB" id="FungiDB:BCV72DRAFT_75858"/>
<dbReference type="Gene3D" id="1.20.58.1040">
    <property type="match status" value="1"/>
</dbReference>
<protein>
    <recommendedName>
        <fullName evidence="5">1,3-beta-glucanosyltransferase</fullName>
        <ecNumber evidence="5">2.4.1.-</ecNumber>
    </recommendedName>
</protein>
<keyword evidence="5 6" id="KW-0472">Membrane</keyword>
<keyword evidence="2 5" id="KW-0732">Signal</keyword>
<dbReference type="Proteomes" id="UP000242414">
    <property type="component" value="Unassembled WGS sequence"/>
</dbReference>
<comment type="function">
    <text evidence="5">Splits internally a 1,3-beta-glucan molecule and transfers the newly generated reducing end (the donor) to the non-reducing end of another 1,3-beta-glucan molecule (the acceptor) forming a 1,3-beta linkage, resulting in the elongation of 1,3-beta-glucan chains in the cell wall.</text>
</comment>
<feature type="transmembrane region" description="Helical" evidence="6">
    <location>
        <begin position="494"/>
        <end position="518"/>
    </location>
</feature>
<keyword evidence="6" id="KW-1133">Transmembrane helix</keyword>
<comment type="similarity">
    <text evidence="1 5">Belongs to the glycosyl hydrolase 72 family.</text>
</comment>
<dbReference type="GO" id="GO:0005886">
    <property type="term" value="C:plasma membrane"/>
    <property type="evidence" value="ECO:0007669"/>
    <property type="project" value="UniProtKB-SubCell"/>
</dbReference>
<reference evidence="8" key="1">
    <citation type="journal article" date="2016" name="Proc. Natl. Acad. Sci. U.S.A.">
        <title>Lipid metabolic changes in an early divergent fungus govern the establishment of a mutualistic symbiosis with endobacteria.</title>
        <authorList>
            <person name="Lastovetsky O.A."/>
            <person name="Gaspar M.L."/>
            <person name="Mondo S.J."/>
            <person name="LaButti K.M."/>
            <person name="Sandor L."/>
            <person name="Grigoriev I.V."/>
            <person name="Henry S.A."/>
            <person name="Pawlowska T.E."/>
        </authorList>
    </citation>
    <scope>NUCLEOTIDE SEQUENCE [LARGE SCALE GENOMIC DNA]</scope>
    <source>
        <strain evidence="8">ATCC 52814</strain>
    </source>
</reference>
<feature type="chain" id="PRO_5011809079" description="1,3-beta-glucanosyltransferase" evidence="5">
    <location>
        <begin position="19"/>
        <end position="519"/>
    </location>
</feature>
<organism evidence="8">
    <name type="scientific">Rhizopus microsporus var. microsporus</name>
    <dbReference type="NCBI Taxonomy" id="86635"/>
    <lineage>
        <taxon>Eukaryota</taxon>
        <taxon>Fungi</taxon>
        <taxon>Fungi incertae sedis</taxon>
        <taxon>Mucoromycota</taxon>
        <taxon>Mucoromycotina</taxon>
        <taxon>Mucoromycetes</taxon>
        <taxon>Mucorales</taxon>
        <taxon>Mucorineae</taxon>
        <taxon>Rhizopodaceae</taxon>
        <taxon>Rhizopus</taxon>
    </lineage>
</organism>
<comment type="subcellular location">
    <subcellularLocation>
        <location evidence="5">Cell membrane</location>
        <topology evidence="5">Lipid-anchor</topology>
        <topology evidence="5">GPI-anchor</topology>
    </subcellularLocation>
</comment>
<dbReference type="SUPFAM" id="SSF51445">
    <property type="entry name" value="(Trans)glycosidases"/>
    <property type="match status" value="1"/>
</dbReference>
<evidence type="ECO:0000256" key="4">
    <source>
        <dbReference type="ARBA" id="ARBA00023180"/>
    </source>
</evidence>
<evidence type="ECO:0000256" key="1">
    <source>
        <dbReference type="ARBA" id="ARBA00007528"/>
    </source>
</evidence>
<name>A0A1X0QNN8_RHIZD</name>
<dbReference type="PANTHER" id="PTHR31468:SF10">
    <property type="entry name" value="1,3-BETA-GLUCANOSYLTRANSFERASE GAS2"/>
    <property type="match status" value="1"/>
</dbReference>
<dbReference type="GO" id="GO:0031505">
    <property type="term" value="P:fungal-type cell wall organization"/>
    <property type="evidence" value="ECO:0007669"/>
    <property type="project" value="TreeGrafter"/>
</dbReference>
<dbReference type="GO" id="GO:0071970">
    <property type="term" value="P:fungal-type cell wall (1-&gt;3)-beta-D-glucan biosynthetic process"/>
    <property type="evidence" value="ECO:0007669"/>
    <property type="project" value="TreeGrafter"/>
</dbReference>
<accession>A0A1X0QNN8</accession>
<gene>
    <name evidence="8" type="ORF">BCV72DRAFT_75858</name>
</gene>
<dbReference type="PANTHER" id="PTHR31468">
    <property type="entry name" value="1,3-BETA-GLUCANOSYLTRANSFERASE GAS1"/>
    <property type="match status" value="1"/>
</dbReference>
<keyword evidence="4" id="KW-0325">Glycoprotein</keyword>
<dbReference type="InterPro" id="IPR012946">
    <property type="entry name" value="X8"/>
</dbReference>
<dbReference type="Pfam" id="PF03198">
    <property type="entry name" value="Glyco_hydro_72"/>
    <property type="match status" value="1"/>
</dbReference>
<evidence type="ECO:0000256" key="5">
    <source>
        <dbReference type="RuleBase" id="RU361209"/>
    </source>
</evidence>
<keyword evidence="6" id="KW-0812">Transmembrane</keyword>
<feature type="domain" description="X8" evidence="7">
    <location>
        <begin position="369"/>
        <end position="461"/>
    </location>
</feature>
<evidence type="ECO:0000256" key="3">
    <source>
        <dbReference type="ARBA" id="ARBA00023157"/>
    </source>
</evidence>
<dbReference type="FunFam" id="3.20.20.80:FF:000038">
    <property type="entry name" value="1,3-beta-glucanosyltransferase"/>
    <property type="match status" value="1"/>
</dbReference>
<feature type="signal peptide" evidence="5">
    <location>
        <begin position="1"/>
        <end position="18"/>
    </location>
</feature>
<evidence type="ECO:0000259" key="7">
    <source>
        <dbReference type="SMART" id="SM00768"/>
    </source>
</evidence>
<dbReference type="GO" id="GO:0042124">
    <property type="term" value="F:1,3-beta-glucanosyltransferase activity"/>
    <property type="evidence" value="ECO:0007669"/>
    <property type="project" value="TreeGrafter"/>
</dbReference>
<sequence>MKISVIIALLFTVGLSFALNPIVIKGTKFFDSVTKEQFFIKGVAYQPRGQVKDGTMDPLADPAACARDAPLMAKLGTNVLRVYEVDPRRDHDACMKSFANAGIYLLLDIATPHYSINRKAPEYTVHLYNAYKLTVDAFAKYNNLLAFIAGNEVTNDKTNTPASAYVKASIRDIKQYIQSTHNRQIPVGYASNDDEFIRDPIKDYFNCGDEDTQADFFGINLYEWCGASSFEKSGYKERTKEFEAYSKPVFLSEYGCNLVTPRQFAEVAAIYGPQMTNVWSGGVVYEWTQENNKYGLVKINGDGKAEELQDYHNLQAQMLNAKPKGVHMDNYNEQRSASACPEISENWKATAQLPPTPSDGACECMVENLGCVASDKVEAASRQVGNSTIGAQLDIMCGITSCADISGDAEKGEYGAFSFCSPRDKLSWLYNLQAMQTKSCQNEGLGQEVVPKRHDIQTCANVAPNFNSPIGFPSASGPSTNASSSSSPLSSFSLVSAIIQSGGVFFASALFAMVAVLFT</sequence>
<dbReference type="EC" id="2.4.1.-" evidence="5"/>
<evidence type="ECO:0000256" key="6">
    <source>
        <dbReference type="SAM" id="Phobius"/>
    </source>
</evidence>
<proteinExistence type="inferred from homology"/>
<dbReference type="EMBL" id="KV922144">
    <property type="protein sequence ID" value="ORE01368.1"/>
    <property type="molecule type" value="Genomic_DNA"/>
</dbReference>
<dbReference type="GO" id="GO:0098552">
    <property type="term" value="C:side of membrane"/>
    <property type="evidence" value="ECO:0007669"/>
    <property type="project" value="UniProtKB-KW"/>
</dbReference>
<keyword evidence="3" id="KW-1015">Disulfide bond</keyword>
<keyword evidence="5" id="KW-0449">Lipoprotein</keyword>
<dbReference type="Gene3D" id="3.20.20.80">
    <property type="entry name" value="Glycosidases"/>
    <property type="match status" value="1"/>
</dbReference>
<dbReference type="SMART" id="SM00768">
    <property type="entry name" value="X8"/>
    <property type="match status" value="1"/>
</dbReference>
<dbReference type="OrthoDB" id="421038at2759"/>
<keyword evidence="5" id="KW-0336">GPI-anchor</keyword>
<evidence type="ECO:0000256" key="2">
    <source>
        <dbReference type="ARBA" id="ARBA00022729"/>
    </source>
</evidence>